<proteinExistence type="predicted"/>
<comment type="caution">
    <text evidence="3">The sequence shown here is derived from an EMBL/GenBank/DDBJ whole genome shotgun (WGS) entry which is preliminary data.</text>
</comment>
<evidence type="ECO:0000256" key="1">
    <source>
        <dbReference type="SAM" id="MobiDB-lite"/>
    </source>
</evidence>
<protein>
    <submittedName>
        <fullName evidence="3">FAD-dependent monooxygenase</fullName>
    </submittedName>
</protein>
<evidence type="ECO:0000313" key="4">
    <source>
        <dbReference type="Proteomes" id="UP000632138"/>
    </source>
</evidence>
<accession>A0ABS2AV03</accession>
<gene>
    <name evidence="3" type="ORF">JIG36_49930</name>
</gene>
<keyword evidence="4" id="KW-1185">Reference proteome</keyword>
<dbReference type="EMBL" id="JAENHP010000039">
    <property type="protein sequence ID" value="MBM2623636.1"/>
    <property type="molecule type" value="Genomic_DNA"/>
</dbReference>
<dbReference type="RefSeq" id="WP_203383990.1">
    <property type="nucleotide sequence ID" value="NZ_JAENHP010000039.1"/>
</dbReference>
<reference evidence="3 4" key="1">
    <citation type="submission" date="2021-01" db="EMBL/GenBank/DDBJ databases">
        <title>Actinoplanes sp. nov. LDG1-06 isolated from lichen.</title>
        <authorList>
            <person name="Saeng-In P."/>
            <person name="Phongsopitanun W."/>
            <person name="Kanchanasin P."/>
            <person name="Yuki M."/>
            <person name="Kudo T."/>
            <person name="Ohkuma M."/>
            <person name="Tanasupawat S."/>
        </authorList>
    </citation>
    <scope>NUCLEOTIDE SEQUENCE [LARGE SCALE GENOMIC DNA]</scope>
    <source>
        <strain evidence="3 4">LDG1-06</strain>
    </source>
</reference>
<sequence length="469" mass="49714">MAEDLTSRRALVLGAGMAGSTTAAALTPFFDRVTLVERDHITGSATDRRPGLPQAAHAHLLLGSGARWIDTLLPGTTAALVAAGAHRLSMPAQVHTLSPHGWLPPIPEAQFLLSATRSLIDSVVRERLRTDGKIELRAGTEVVGLIGDATRVRGARLRDRTTGAVREEPATLVVDATGATSAVTAWLAELGTTPVPTTVVDAGVGYATRALRLPDAWRQFGAIYLQADPAGTGRGGVLLPVEDDRWLLSLSGVRGQNPPTDEPGFDAFTAGLRHPVLAEALAQAIPLGPIRGFRKLANRWRHFERRGFGPDGLVVLGDATRSFNPAYGHGMSVAAQSATVVRTVLTRDASAPDLAARLQRAVARCAADAWAFASGQDARYLTEAPPGPGLRLQRWYMDRLGRAAVHRTAVTRTLLKSYTLDAPAGRLLAPRVLGQVLTVTTGPPPPSPFPPEVLPQRLPPGSATERTAP</sequence>
<organism evidence="3 4">
    <name type="scientific">Paractinoplanes ovalisporus</name>
    <dbReference type="NCBI Taxonomy" id="2810368"/>
    <lineage>
        <taxon>Bacteria</taxon>
        <taxon>Bacillati</taxon>
        <taxon>Actinomycetota</taxon>
        <taxon>Actinomycetes</taxon>
        <taxon>Micromonosporales</taxon>
        <taxon>Micromonosporaceae</taxon>
        <taxon>Paractinoplanes</taxon>
    </lineage>
</organism>
<dbReference type="PANTHER" id="PTHR43422">
    <property type="entry name" value="THIAMINE THIAZOLE SYNTHASE"/>
    <property type="match status" value="1"/>
</dbReference>
<evidence type="ECO:0000313" key="3">
    <source>
        <dbReference type="EMBL" id="MBM2623636.1"/>
    </source>
</evidence>
<name>A0ABS2AV03_9ACTN</name>
<keyword evidence="3" id="KW-0503">Monooxygenase</keyword>
<dbReference type="GO" id="GO:0004497">
    <property type="term" value="F:monooxygenase activity"/>
    <property type="evidence" value="ECO:0007669"/>
    <property type="project" value="UniProtKB-KW"/>
</dbReference>
<dbReference type="Proteomes" id="UP000632138">
    <property type="component" value="Unassembled WGS sequence"/>
</dbReference>
<dbReference type="InterPro" id="IPR002938">
    <property type="entry name" value="FAD-bd"/>
</dbReference>
<feature type="region of interest" description="Disordered" evidence="1">
    <location>
        <begin position="440"/>
        <end position="469"/>
    </location>
</feature>
<keyword evidence="3" id="KW-0560">Oxidoreductase</keyword>
<feature type="domain" description="FAD-binding" evidence="2">
    <location>
        <begin position="119"/>
        <end position="370"/>
    </location>
</feature>
<dbReference type="PANTHER" id="PTHR43422:SF3">
    <property type="entry name" value="THIAMINE THIAZOLE SYNTHASE"/>
    <property type="match status" value="1"/>
</dbReference>
<feature type="compositionally biased region" description="Pro residues" evidence="1">
    <location>
        <begin position="442"/>
        <end position="453"/>
    </location>
</feature>
<dbReference type="InterPro" id="IPR036188">
    <property type="entry name" value="FAD/NAD-bd_sf"/>
</dbReference>
<evidence type="ECO:0000259" key="2">
    <source>
        <dbReference type="Pfam" id="PF01494"/>
    </source>
</evidence>
<dbReference type="Gene3D" id="3.50.50.60">
    <property type="entry name" value="FAD/NAD(P)-binding domain"/>
    <property type="match status" value="1"/>
</dbReference>
<dbReference type="Pfam" id="PF01494">
    <property type="entry name" value="FAD_binding_3"/>
    <property type="match status" value="1"/>
</dbReference>
<dbReference type="SUPFAM" id="SSF51905">
    <property type="entry name" value="FAD/NAD(P)-binding domain"/>
    <property type="match status" value="1"/>
</dbReference>